<proteinExistence type="predicted"/>
<dbReference type="KEGG" id="ela:UCREL1_6229"/>
<evidence type="ECO:0000313" key="3">
    <source>
        <dbReference type="EMBL" id="EMR66781.1"/>
    </source>
</evidence>
<organism evidence="3 4">
    <name type="scientific">Eutypa lata (strain UCR-EL1)</name>
    <name type="common">Grapevine dieback disease fungus</name>
    <name type="synonym">Eutypa armeniacae</name>
    <dbReference type="NCBI Taxonomy" id="1287681"/>
    <lineage>
        <taxon>Eukaryota</taxon>
        <taxon>Fungi</taxon>
        <taxon>Dikarya</taxon>
        <taxon>Ascomycota</taxon>
        <taxon>Pezizomycotina</taxon>
        <taxon>Sordariomycetes</taxon>
        <taxon>Xylariomycetidae</taxon>
        <taxon>Xylariales</taxon>
        <taxon>Diatrypaceae</taxon>
        <taxon>Eutypa</taxon>
    </lineage>
</organism>
<keyword evidence="2" id="KW-0812">Transmembrane</keyword>
<accession>M7TA91</accession>
<sequence length="102" mass="11288">MLGDPLQGMYADVATGLARVDHFVVLICAAIVLYAFLMVELLKEVLQKEERGKDGGSGGGEGDESDYYDDHYDGYDDKDDISLVKQALGLERGRRKRLDSMV</sequence>
<dbReference type="AlphaFoldDB" id="M7TA91"/>
<reference evidence="4" key="1">
    <citation type="journal article" date="2013" name="Genome Announc.">
        <title>Draft genome sequence of the grapevine dieback fungus Eutypa lata UCR-EL1.</title>
        <authorList>
            <person name="Blanco-Ulate B."/>
            <person name="Rolshausen P.E."/>
            <person name="Cantu D."/>
        </authorList>
    </citation>
    <scope>NUCLEOTIDE SEQUENCE [LARGE SCALE GENOMIC DNA]</scope>
    <source>
        <strain evidence="4">UCR-EL1</strain>
    </source>
</reference>
<keyword evidence="4" id="KW-1185">Reference proteome</keyword>
<feature type="region of interest" description="Disordered" evidence="1">
    <location>
        <begin position="50"/>
        <end position="77"/>
    </location>
</feature>
<gene>
    <name evidence="3" type="ORF">UCREL1_6229</name>
</gene>
<protein>
    <submittedName>
        <fullName evidence="3">Uncharacterized protein</fullName>
    </submittedName>
</protein>
<dbReference type="HOGENOM" id="CLU_2277482_0_0_1"/>
<keyword evidence="2" id="KW-0472">Membrane</keyword>
<dbReference type="EMBL" id="KB706581">
    <property type="protein sequence ID" value="EMR66781.1"/>
    <property type="molecule type" value="Genomic_DNA"/>
</dbReference>
<evidence type="ECO:0000313" key="4">
    <source>
        <dbReference type="Proteomes" id="UP000012174"/>
    </source>
</evidence>
<feature type="transmembrane region" description="Helical" evidence="2">
    <location>
        <begin position="20"/>
        <end position="42"/>
    </location>
</feature>
<evidence type="ECO:0000256" key="1">
    <source>
        <dbReference type="SAM" id="MobiDB-lite"/>
    </source>
</evidence>
<evidence type="ECO:0000256" key="2">
    <source>
        <dbReference type="SAM" id="Phobius"/>
    </source>
</evidence>
<dbReference type="Proteomes" id="UP000012174">
    <property type="component" value="Unassembled WGS sequence"/>
</dbReference>
<name>M7TA91_EUTLA</name>
<keyword evidence="2" id="KW-1133">Transmembrane helix</keyword>